<dbReference type="GO" id="GO:0006465">
    <property type="term" value="P:signal peptide processing"/>
    <property type="evidence" value="ECO:0007669"/>
    <property type="project" value="TreeGrafter"/>
</dbReference>
<evidence type="ECO:0000256" key="7">
    <source>
        <dbReference type="ARBA" id="ARBA00023136"/>
    </source>
</evidence>
<keyword evidence="9" id="KW-0645">Protease</keyword>
<comment type="catalytic activity">
    <reaction evidence="9">
        <text>Typically cleaves a -Gly-|-Phe- bond to release an N-terminal, basic peptide of 5-8 residues from type IV prepilin, and then N-methylates the new N-terminal amino group, the methyl donor being S-adenosyl-L-methionine.</text>
        <dbReference type="EC" id="3.4.23.43"/>
    </reaction>
</comment>
<dbReference type="Proteomes" id="UP000236840">
    <property type="component" value="Unassembled WGS sequence"/>
</dbReference>
<keyword evidence="9" id="KW-0378">Hydrolase</keyword>
<feature type="transmembrane region" description="Helical" evidence="10">
    <location>
        <begin position="129"/>
        <end position="150"/>
    </location>
</feature>
<dbReference type="Pfam" id="PF01478">
    <property type="entry name" value="Peptidase_A24"/>
    <property type="match status" value="1"/>
</dbReference>
<dbReference type="Gene3D" id="1.20.120.1220">
    <property type="match status" value="1"/>
</dbReference>
<keyword evidence="9" id="KW-0489">Methyltransferase</keyword>
<feature type="transmembrane region" description="Helical" evidence="10">
    <location>
        <begin position="156"/>
        <end position="177"/>
    </location>
</feature>
<accession>A0A2H9N1T7</accession>
<keyword evidence="4" id="KW-0997">Cell inner membrane</keyword>
<evidence type="ECO:0000313" key="14">
    <source>
        <dbReference type="Proteomes" id="UP000236840"/>
    </source>
</evidence>
<keyword evidence="7 10" id="KW-0472">Membrane</keyword>
<feature type="transmembrane region" description="Helical" evidence="10">
    <location>
        <begin position="234"/>
        <end position="257"/>
    </location>
</feature>
<evidence type="ECO:0000259" key="11">
    <source>
        <dbReference type="Pfam" id="PF01478"/>
    </source>
</evidence>
<comment type="subcellular location">
    <subcellularLocation>
        <location evidence="1">Cell inner membrane</location>
        <topology evidence="1">Multi-pass membrane protein</topology>
    </subcellularLocation>
    <subcellularLocation>
        <location evidence="9">Cell membrane</location>
        <topology evidence="9">Multi-pass membrane protein</topology>
    </subcellularLocation>
</comment>
<dbReference type="PRINTS" id="PR00864">
    <property type="entry name" value="PREPILNPTASE"/>
</dbReference>
<evidence type="ECO:0000313" key="13">
    <source>
        <dbReference type="EMBL" id="PIW91643.1"/>
    </source>
</evidence>
<feature type="transmembrane region" description="Helical" evidence="10">
    <location>
        <begin position="77"/>
        <end position="96"/>
    </location>
</feature>
<reference evidence="14" key="1">
    <citation type="submission" date="2017-09" db="EMBL/GenBank/DDBJ databases">
        <title>Depth-based differentiation of microbial function through sediment-hosted aquifers and enrichment of novel symbionts in the deep terrestrial subsurface.</title>
        <authorList>
            <person name="Probst A.J."/>
            <person name="Ladd B."/>
            <person name="Jarett J.K."/>
            <person name="Geller-Mcgrath D.E."/>
            <person name="Sieber C.M.K."/>
            <person name="Emerson J.B."/>
            <person name="Anantharaman K."/>
            <person name="Thomas B.C."/>
            <person name="Malmstrom R."/>
            <person name="Stieglmeier M."/>
            <person name="Klingl A."/>
            <person name="Woyke T."/>
            <person name="Ryan C.M."/>
            <person name="Banfield J.F."/>
        </authorList>
    </citation>
    <scope>NUCLEOTIDE SEQUENCE [LARGE SCALE GENOMIC DNA]</scope>
</reference>
<dbReference type="PANTHER" id="PTHR30487:SF0">
    <property type="entry name" value="PREPILIN LEADER PEPTIDASE_N-METHYLTRANSFERASE-RELATED"/>
    <property type="match status" value="1"/>
</dbReference>
<evidence type="ECO:0000256" key="2">
    <source>
        <dbReference type="ARBA" id="ARBA00005801"/>
    </source>
</evidence>
<proteinExistence type="inferred from homology"/>
<dbReference type="EC" id="2.1.1.-" evidence="9"/>
<keyword evidence="3" id="KW-1003">Cell membrane</keyword>
<dbReference type="InterPro" id="IPR050882">
    <property type="entry name" value="Prepilin_peptidase/N-MTase"/>
</dbReference>
<dbReference type="InterPro" id="IPR010627">
    <property type="entry name" value="Prepilin_pept_A24_N"/>
</dbReference>
<keyword evidence="9" id="KW-0511">Multifunctional enzyme</keyword>
<dbReference type="AlphaFoldDB" id="A0A2H9N1T7"/>
<protein>
    <recommendedName>
        <fullName evidence="9">Prepilin leader peptidase/N-methyltransferase</fullName>
        <ecNumber evidence="9">2.1.1.-</ecNumber>
        <ecNumber evidence="9">3.4.23.43</ecNumber>
    </recommendedName>
</protein>
<evidence type="ECO:0000259" key="12">
    <source>
        <dbReference type="Pfam" id="PF06750"/>
    </source>
</evidence>
<evidence type="ECO:0000256" key="9">
    <source>
        <dbReference type="RuleBase" id="RU003794"/>
    </source>
</evidence>
<comment type="caution">
    <text evidence="13">The sequence shown here is derived from an EMBL/GenBank/DDBJ whole genome shotgun (WGS) entry which is preliminary data.</text>
</comment>
<evidence type="ECO:0000256" key="8">
    <source>
        <dbReference type="RuleBase" id="RU003793"/>
    </source>
</evidence>
<dbReference type="EMBL" id="PFHJ01000002">
    <property type="protein sequence ID" value="PIW91643.1"/>
    <property type="molecule type" value="Genomic_DNA"/>
</dbReference>
<sequence>MFWIIFYSVIFLFGLIVGSFLNCVIYRLEERKSFLNGRSYCPHCKHKLIWQDLIPIFSFLILRGKCRYCGKKISLQYPLVEFSTGILFVLILSHSIYNLPFAIYNLIIVCFLIIIFVYDLKHFIIPDKVIYPAILVSCIWYFVSGIFFHLYTKYDILNTIYSAVGAAIFFLLIVLISNEKWMGFGDVKLAFLMGLFLGWPNILVALFLAFFIGAIIGIGLIATGKKTLKSEVPFGPFLVAGTFISLFWGQNIINWYLNLIFNF</sequence>
<feature type="transmembrane region" description="Helical" evidence="10">
    <location>
        <begin position="189"/>
        <end position="222"/>
    </location>
</feature>
<dbReference type="PANTHER" id="PTHR30487">
    <property type="entry name" value="TYPE 4 PREPILIN-LIKE PROTEINS LEADER PEPTIDE-PROCESSING ENZYME"/>
    <property type="match status" value="1"/>
</dbReference>
<dbReference type="InterPro" id="IPR014032">
    <property type="entry name" value="Peptidase_A24A_bac"/>
</dbReference>
<evidence type="ECO:0000256" key="10">
    <source>
        <dbReference type="SAM" id="Phobius"/>
    </source>
</evidence>
<evidence type="ECO:0000256" key="1">
    <source>
        <dbReference type="ARBA" id="ARBA00004429"/>
    </source>
</evidence>
<dbReference type="GO" id="GO:0005886">
    <property type="term" value="C:plasma membrane"/>
    <property type="evidence" value="ECO:0007669"/>
    <property type="project" value="UniProtKB-SubCell"/>
</dbReference>
<evidence type="ECO:0000256" key="5">
    <source>
        <dbReference type="ARBA" id="ARBA00022692"/>
    </source>
</evidence>
<dbReference type="GO" id="GO:0008168">
    <property type="term" value="F:methyltransferase activity"/>
    <property type="evidence" value="ECO:0007669"/>
    <property type="project" value="UniProtKB-KW"/>
</dbReference>
<gene>
    <name evidence="13" type="ORF">COZ90_00055</name>
</gene>
<evidence type="ECO:0000256" key="3">
    <source>
        <dbReference type="ARBA" id="ARBA00022475"/>
    </source>
</evidence>
<evidence type="ECO:0000256" key="6">
    <source>
        <dbReference type="ARBA" id="ARBA00022989"/>
    </source>
</evidence>
<feature type="transmembrane region" description="Helical" evidence="10">
    <location>
        <begin position="102"/>
        <end position="120"/>
    </location>
</feature>
<feature type="transmembrane region" description="Helical" evidence="10">
    <location>
        <begin position="6"/>
        <end position="28"/>
    </location>
</feature>
<keyword evidence="9" id="KW-0808">Transferase</keyword>
<comment type="function">
    <text evidence="9">Plays an essential role in type IV pili and type II pseudopili formation by proteolytically removing the leader sequence from substrate proteins and subsequently monomethylating the alpha-amino group of the newly exposed N-terminal phenylalanine.</text>
</comment>
<keyword evidence="5 9" id="KW-0812">Transmembrane</keyword>
<dbReference type="GO" id="GO:0004190">
    <property type="term" value="F:aspartic-type endopeptidase activity"/>
    <property type="evidence" value="ECO:0007669"/>
    <property type="project" value="UniProtKB-EC"/>
</dbReference>
<feature type="domain" description="Prepilin peptidase A24 N-terminal" evidence="12">
    <location>
        <begin position="12"/>
        <end position="93"/>
    </location>
</feature>
<keyword evidence="6 10" id="KW-1133">Transmembrane helix</keyword>
<organism evidence="13 14">
    <name type="scientific">Candidatus Nealsonbacteria bacterium CG_4_8_14_3_um_filter_37_36</name>
    <dbReference type="NCBI Taxonomy" id="1974688"/>
    <lineage>
        <taxon>Bacteria</taxon>
        <taxon>Candidatus Nealsoniibacteriota</taxon>
    </lineage>
</organism>
<feature type="domain" description="Prepilin type IV endopeptidase peptidase" evidence="11">
    <location>
        <begin position="106"/>
        <end position="218"/>
    </location>
</feature>
<evidence type="ECO:0000256" key="4">
    <source>
        <dbReference type="ARBA" id="ARBA00022519"/>
    </source>
</evidence>
<comment type="similarity">
    <text evidence="2 8">Belongs to the peptidase A24 family.</text>
</comment>
<name>A0A2H9N1T7_9BACT</name>
<dbReference type="EC" id="3.4.23.43" evidence="9"/>
<dbReference type="GO" id="GO:0032259">
    <property type="term" value="P:methylation"/>
    <property type="evidence" value="ECO:0007669"/>
    <property type="project" value="UniProtKB-KW"/>
</dbReference>
<dbReference type="InterPro" id="IPR000045">
    <property type="entry name" value="Prepilin_IV_endopep_pep"/>
</dbReference>
<dbReference type="Pfam" id="PF06750">
    <property type="entry name" value="A24_N_bact"/>
    <property type="match status" value="1"/>
</dbReference>